<organism evidence="1 2">
    <name type="scientific">Amycolatopsis mongoliensis</name>
    <dbReference type="NCBI Taxonomy" id="715475"/>
    <lineage>
        <taxon>Bacteria</taxon>
        <taxon>Bacillati</taxon>
        <taxon>Actinomycetota</taxon>
        <taxon>Actinomycetes</taxon>
        <taxon>Pseudonocardiales</taxon>
        <taxon>Pseudonocardiaceae</taxon>
        <taxon>Amycolatopsis</taxon>
    </lineage>
</organism>
<dbReference type="RefSeq" id="WP_285995131.1">
    <property type="nucleotide sequence ID" value="NZ_CP127295.1"/>
</dbReference>
<gene>
    <name evidence="1" type="ORF">QRX60_31870</name>
</gene>
<accession>A0A9Y2JHM7</accession>
<evidence type="ECO:0000313" key="2">
    <source>
        <dbReference type="Proteomes" id="UP001239397"/>
    </source>
</evidence>
<dbReference type="Proteomes" id="UP001239397">
    <property type="component" value="Chromosome"/>
</dbReference>
<dbReference type="KEGG" id="amog:QRX60_31870"/>
<evidence type="ECO:0000313" key="1">
    <source>
        <dbReference type="EMBL" id="WIX98647.1"/>
    </source>
</evidence>
<keyword evidence="2" id="KW-1185">Reference proteome</keyword>
<dbReference type="EMBL" id="CP127295">
    <property type="protein sequence ID" value="WIX98647.1"/>
    <property type="molecule type" value="Genomic_DNA"/>
</dbReference>
<proteinExistence type="predicted"/>
<dbReference type="AlphaFoldDB" id="A0A9Y2JHM7"/>
<name>A0A9Y2JHM7_9PSEU</name>
<sequence length="190" mass="21890">MNAWAAVLGFIGAVLGSWGAQLIATRREDRRWEREREREDLRWRREHDREERRLRQVEAQRLREQRVANYGDLLTLFQKWDHALGVKAKEMLRPGPVGEFNGSPIMELERDGQALLGTLQTHGSDDIIQAGVEAYFEFCDTNSTLALLHSERPKDMRLKVETSIESSAGAMSTLILRTRAEIEKLMKVDD</sequence>
<protein>
    <submittedName>
        <fullName evidence="1">Uncharacterized protein</fullName>
    </submittedName>
</protein>
<reference evidence="1 2" key="1">
    <citation type="submission" date="2023-06" db="EMBL/GenBank/DDBJ databases">
        <authorList>
            <person name="Oyuntsetseg B."/>
            <person name="Kim S.B."/>
        </authorList>
    </citation>
    <scope>NUCLEOTIDE SEQUENCE [LARGE SCALE GENOMIC DNA]</scope>
    <source>
        <strain evidence="1 2">4-36</strain>
    </source>
</reference>